<organism evidence="9 10">
    <name type="scientific">Volvox africanus</name>
    <dbReference type="NCBI Taxonomy" id="51714"/>
    <lineage>
        <taxon>Eukaryota</taxon>
        <taxon>Viridiplantae</taxon>
        <taxon>Chlorophyta</taxon>
        <taxon>core chlorophytes</taxon>
        <taxon>Chlorophyceae</taxon>
        <taxon>CS clade</taxon>
        <taxon>Chlamydomonadales</taxon>
        <taxon>Volvocaceae</taxon>
        <taxon>Volvox</taxon>
    </lineage>
</organism>
<evidence type="ECO:0000256" key="2">
    <source>
        <dbReference type="ARBA" id="ARBA00022598"/>
    </source>
</evidence>
<evidence type="ECO:0008006" key="11">
    <source>
        <dbReference type="Google" id="ProtNLM"/>
    </source>
</evidence>
<dbReference type="SUPFAM" id="SSF56059">
    <property type="entry name" value="Glutathione synthetase ATP-binding domain-like"/>
    <property type="match status" value="1"/>
</dbReference>
<evidence type="ECO:0000313" key="9">
    <source>
        <dbReference type="EMBL" id="GIL54591.1"/>
    </source>
</evidence>
<dbReference type="Gene3D" id="2.170.270.10">
    <property type="entry name" value="SET domain"/>
    <property type="match status" value="1"/>
</dbReference>
<comment type="similarity">
    <text evidence="1">Belongs to the D-alanine--D-alanine ligase family.</text>
</comment>
<evidence type="ECO:0000256" key="5">
    <source>
        <dbReference type="PROSITE-ProRule" id="PRU00409"/>
    </source>
</evidence>
<protein>
    <recommendedName>
        <fullName evidence="11">Post-SET domain-containing protein</fullName>
    </recommendedName>
</protein>
<accession>A0A8J4EZI4</accession>
<dbReference type="GO" id="GO:0008168">
    <property type="term" value="F:methyltransferase activity"/>
    <property type="evidence" value="ECO:0007669"/>
    <property type="project" value="UniProtKB-KW"/>
</dbReference>
<evidence type="ECO:0000313" key="10">
    <source>
        <dbReference type="Proteomes" id="UP000747399"/>
    </source>
</evidence>
<feature type="compositionally biased region" description="Polar residues" evidence="6">
    <location>
        <begin position="474"/>
        <end position="485"/>
    </location>
</feature>
<dbReference type="PANTHER" id="PTHR23132:SF23">
    <property type="entry name" value="D-ALANINE--D-ALANINE LIGASE B"/>
    <property type="match status" value="1"/>
</dbReference>
<dbReference type="Pfam" id="PF07478">
    <property type="entry name" value="Dala_Dala_lig_C"/>
    <property type="match status" value="1"/>
</dbReference>
<dbReference type="InterPro" id="IPR011095">
    <property type="entry name" value="Dala_Dala_lig_C"/>
</dbReference>
<keyword evidence="3" id="KW-0489">Methyltransferase</keyword>
<feature type="region of interest" description="Disordered" evidence="6">
    <location>
        <begin position="439"/>
        <end position="496"/>
    </location>
</feature>
<gene>
    <name evidence="9" type="ORF">Vafri_10336</name>
</gene>
<dbReference type="PROSITE" id="PS50975">
    <property type="entry name" value="ATP_GRASP"/>
    <property type="match status" value="1"/>
</dbReference>
<dbReference type="GO" id="GO:0046872">
    <property type="term" value="F:metal ion binding"/>
    <property type="evidence" value="ECO:0007669"/>
    <property type="project" value="InterPro"/>
</dbReference>
<feature type="domain" description="ATP-grasp" evidence="8">
    <location>
        <begin position="135"/>
        <end position="356"/>
    </location>
</feature>
<keyword evidence="10" id="KW-1185">Reference proteome</keyword>
<dbReference type="PANTHER" id="PTHR23132">
    <property type="entry name" value="D-ALANINE--D-ALANINE LIGASE"/>
    <property type="match status" value="1"/>
</dbReference>
<dbReference type="InterPro" id="IPR046341">
    <property type="entry name" value="SET_dom_sf"/>
</dbReference>
<evidence type="ECO:0000256" key="3">
    <source>
        <dbReference type="ARBA" id="ARBA00022603"/>
    </source>
</evidence>
<dbReference type="Gene3D" id="3.30.470.20">
    <property type="entry name" value="ATP-grasp fold, B domain"/>
    <property type="match status" value="1"/>
</dbReference>
<evidence type="ECO:0000256" key="4">
    <source>
        <dbReference type="ARBA" id="ARBA00022679"/>
    </source>
</evidence>
<dbReference type="GO" id="GO:0032259">
    <property type="term" value="P:methylation"/>
    <property type="evidence" value="ECO:0007669"/>
    <property type="project" value="UniProtKB-KW"/>
</dbReference>
<feature type="compositionally biased region" description="Polar residues" evidence="6">
    <location>
        <begin position="1"/>
        <end position="10"/>
    </location>
</feature>
<feature type="domain" description="Post-SET" evidence="7">
    <location>
        <begin position="610"/>
        <end position="626"/>
    </location>
</feature>
<comment type="caution">
    <text evidence="9">The sequence shown here is derived from an EMBL/GenBank/DDBJ whole genome shotgun (WGS) entry which is preliminary data.</text>
</comment>
<dbReference type="PROSITE" id="PS50868">
    <property type="entry name" value="POST_SET"/>
    <property type="match status" value="1"/>
</dbReference>
<sequence>MHTETASEATAESPPLSGALIGEPGRKLRICVLHPSAEGTAGPFTEEVDGICAPDYYDPERYYEWTNVFLLKASATVDLIKLVNSGKFDVYLNLCDGAWDEDRAGRDVIEALERLNVPYTGADEAFYEPSKIDMKKAAYFYGIQVPAWVHILGSPGQEEIGLAEVLAPPEQGGLSFPLIVKHPSGYGSVGMTKQAKVTNEEQLRQQVSFFVKEYGGALVEEFIAGREFTVLVVEEPPEEVGDDPKLSDLVPVAYTPVECVFGPGEDFKHFDLKFVDYANMGWQPCKDPELAERLKAAARDTYLATRGVSYGRCDFRVDTETGDVYFLEINPNCGVLYPPELAGSADFILTLDRNHNHRHFIAAILASAVHRHRCKQPAVAPAFISVRPAQPAAVPIATVDGKAADGPKTDADGSGECEAPAAAVAIAAAVDGVDASPVEVAPAPAPVPTDESTKAAESEAPGKSTPTVEDVKVASTTDAVTSVPSAPTPKRRSGCSGRRLGMVALRPILSGRLVQRNEHSQLTLASRSWVERNWPAGSRELKMFDEAAYPLNEQVLVMPPRDLTKWTPLTHSCDPNTQLEGLNLVARRDIAKGEVITVDFATLYGPKLAAPFDCTCGSTRCRGRITPQDFMLPYITEEYCNEHVSSFVLEARNRSPQSLPADI</sequence>
<proteinExistence type="inferred from homology"/>
<dbReference type="Proteomes" id="UP000747399">
    <property type="component" value="Unassembled WGS sequence"/>
</dbReference>
<dbReference type="AlphaFoldDB" id="A0A8J4EZI4"/>
<keyword evidence="5" id="KW-0547">Nucleotide-binding</keyword>
<dbReference type="GO" id="GO:0005524">
    <property type="term" value="F:ATP binding"/>
    <property type="evidence" value="ECO:0007669"/>
    <property type="project" value="UniProtKB-UniRule"/>
</dbReference>
<dbReference type="EMBL" id="BNCO01000019">
    <property type="protein sequence ID" value="GIL54591.1"/>
    <property type="molecule type" value="Genomic_DNA"/>
</dbReference>
<evidence type="ECO:0000256" key="1">
    <source>
        <dbReference type="ARBA" id="ARBA00010871"/>
    </source>
</evidence>
<keyword evidence="5" id="KW-0067">ATP-binding</keyword>
<evidence type="ECO:0000259" key="8">
    <source>
        <dbReference type="PROSITE" id="PS50975"/>
    </source>
</evidence>
<evidence type="ECO:0000259" key="7">
    <source>
        <dbReference type="PROSITE" id="PS50868"/>
    </source>
</evidence>
<evidence type="ECO:0000256" key="6">
    <source>
        <dbReference type="SAM" id="MobiDB-lite"/>
    </source>
</evidence>
<keyword evidence="2" id="KW-0436">Ligase</keyword>
<name>A0A8J4EZI4_9CHLO</name>
<dbReference type="GO" id="GO:0008716">
    <property type="term" value="F:D-alanine-D-alanine ligase activity"/>
    <property type="evidence" value="ECO:0007669"/>
    <property type="project" value="InterPro"/>
</dbReference>
<dbReference type="SUPFAM" id="SSF82199">
    <property type="entry name" value="SET domain"/>
    <property type="match status" value="1"/>
</dbReference>
<reference evidence="9" key="1">
    <citation type="journal article" date="2021" name="Proc. Natl. Acad. Sci. U.S.A.">
        <title>Three genomes in the algal genus Volvox reveal the fate of a haploid sex-determining region after a transition to homothallism.</title>
        <authorList>
            <person name="Yamamoto K."/>
            <person name="Hamaji T."/>
            <person name="Kawai-Toyooka H."/>
            <person name="Matsuzaki R."/>
            <person name="Takahashi F."/>
            <person name="Nishimura Y."/>
            <person name="Kawachi M."/>
            <person name="Noguchi H."/>
            <person name="Minakuchi Y."/>
            <person name="Umen J.G."/>
            <person name="Toyoda A."/>
            <person name="Nozaki H."/>
        </authorList>
    </citation>
    <scope>NUCLEOTIDE SEQUENCE</scope>
    <source>
        <strain evidence="9">NIES-3780</strain>
    </source>
</reference>
<dbReference type="InterPro" id="IPR003616">
    <property type="entry name" value="Post-SET_dom"/>
</dbReference>
<keyword evidence="4" id="KW-0808">Transferase</keyword>
<dbReference type="InterPro" id="IPR011761">
    <property type="entry name" value="ATP-grasp"/>
</dbReference>
<feature type="region of interest" description="Disordered" evidence="6">
    <location>
        <begin position="1"/>
        <end position="20"/>
    </location>
</feature>